<accession>A0A9J5W8T2</accession>
<organism evidence="2 3">
    <name type="scientific">Solanum commersonii</name>
    <name type="common">Commerson's wild potato</name>
    <name type="synonym">Commerson's nightshade</name>
    <dbReference type="NCBI Taxonomy" id="4109"/>
    <lineage>
        <taxon>Eukaryota</taxon>
        <taxon>Viridiplantae</taxon>
        <taxon>Streptophyta</taxon>
        <taxon>Embryophyta</taxon>
        <taxon>Tracheophyta</taxon>
        <taxon>Spermatophyta</taxon>
        <taxon>Magnoliopsida</taxon>
        <taxon>eudicotyledons</taxon>
        <taxon>Gunneridae</taxon>
        <taxon>Pentapetalae</taxon>
        <taxon>asterids</taxon>
        <taxon>lamiids</taxon>
        <taxon>Solanales</taxon>
        <taxon>Solanaceae</taxon>
        <taxon>Solanoideae</taxon>
        <taxon>Solaneae</taxon>
        <taxon>Solanum</taxon>
    </lineage>
</organism>
<name>A0A9J5W8T2_SOLCO</name>
<feature type="region of interest" description="Disordered" evidence="1">
    <location>
        <begin position="61"/>
        <end position="91"/>
    </location>
</feature>
<dbReference type="Proteomes" id="UP000824120">
    <property type="component" value="Chromosome 12"/>
</dbReference>
<evidence type="ECO:0000313" key="2">
    <source>
        <dbReference type="EMBL" id="KAG5571727.1"/>
    </source>
</evidence>
<evidence type="ECO:0000256" key="1">
    <source>
        <dbReference type="SAM" id="MobiDB-lite"/>
    </source>
</evidence>
<protein>
    <submittedName>
        <fullName evidence="2">Uncharacterized protein</fullName>
    </submittedName>
</protein>
<evidence type="ECO:0000313" key="3">
    <source>
        <dbReference type="Proteomes" id="UP000824120"/>
    </source>
</evidence>
<sequence>MSNNESTQTISEDILGFEVLFSKPPDQILKTTRRVSNRKLIWPNQEVLQWNNKRESFSIPDSTGNVFDLHGPSSDSKEKKENPDIEVVKQYPKEYVSDSHNYY</sequence>
<gene>
    <name evidence="2" type="ORF">H5410_061493</name>
</gene>
<dbReference type="EMBL" id="JACXVP010000012">
    <property type="protein sequence ID" value="KAG5571727.1"/>
    <property type="molecule type" value="Genomic_DNA"/>
</dbReference>
<feature type="compositionally biased region" description="Basic and acidic residues" evidence="1">
    <location>
        <begin position="75"/>
        <end position="91"/>
    </location>
</feature>
<reference evidence="2 3" key="1">
    <citation type="submission" date="2020-09" db="EMBL/GenBank/DDBJ databases">
        <title>De no assembly of potato wild relative species, Solanum commersonii.</title>
        <authorList>
            <person name="Cho K."/>
        </authorList>
    </citation>
    <scope>NUCLEOTIDE SEQUENCE [LARGE SCALE GENOMIC DNA]</scope>
    <source>
        <strain evidence="2">LZ3.2</strain>
        <tissue evidence="2">Leaf</tissue>
    </source>
</reference>
<dbReference type="AlphaFoldDB" id="A0A9J5W8T2"/>
<proteinExistence type="predicted"/>
<comment type="caution">
    <text evidence="2">The sequence shown here is derived from an EMBL/GenBank/DDBJ whole genome shotgun (WGS) entry which is preliminary data.</text>
</comment>
<keyword evidence="3" id="KW-1185">Reference proteome</keyword>